<comment type="caution">
    <text evidence="3">The sequence shown here is derived from an EMBL/GenBank/DDBJ whole genome shotgun (WGS) entry which is preliminary data.</text>
</comment>
<dbReference type="GO" id="GO:0032259">
    <property type="term" value="P:methylation"/>
    <property type="evidence" value="ECO:0007669"/>
    <property type="project" value="UniProtKB-KW"/>
</dbReference>
<protein>
    <submittedName>
        <fullName evidence="3">Histone H3-K9 methyltransferase, WIYLD domain protein</fullName>
    </submittedName>
</protein>
<dbReference type="SUPFAM" id="SSF82199">
    <property type="entry name" value="SET domain"/>
    <property type="match status" value="1"/>
</dbReference>
<accession>A0A2U1PIL3</accession>
<feature type="compositionally biased region" description="Acidic residues" evidence="1">
    <location>
        <begin position="19"/>
        <end position="28"/>
    </location>
</feature>
<reference evidence="3 4" key="1">
    <citation type="journal article" date="2018" name="Mol. Plant">
        <title>The genome of Artemisia annua provides insight into the evolution of Asteraceae family and artemisinin biosynthesis.</title>
        <authorList>
            <person name="Shen Q."/>
            <person name="Zhang L."/>
            <person name="Liao Z."/>
            <person name="Wang S."/>
            <person name="Yan T."/>
            <person name="Shi P."/>
            <person name="Liu M."/>
            <person name="Fu X."/>
            <person name="Pan Q."/>
            <person name="Wang Y."/>
            <person name="Lv Z."/>
            <person name="Lu X."/>
            <person name="Zhang F."/>
            <person name="Jiang W."/>
            <person name="Ma Y."/>
            <person name="Chen M."/>
            <person name="Hao X."/>
            <person name="Li L."/>
            <person name="Tang Y."/>
            <person name="Lv G."/>
            <person name="Zhou Y."/>
            <person name="Sun X."/>
            <person name="Brodelius P.E."/>
            <person name="Rose J.K.C."/>
            <person name="Tang K."/>
        </authorList>
    </citation>
    <scope>NUCLEOTIDE SEQUENCE [LARGE SCALE GENOMIC DNA]</scope>
    <source>
        <strain evidence="4">cv. Huhao1</strain>
        <tissue evidence="3">Leaf</tissue>
    </source>
</reference>
<sequence>MVLDKRKLRFDNEVPDFNLLDEPDEEEIEPLRKKPRRQNRPSTPAGSSVPCSSNYASEMQQMVEPDFGAMDVLEPAKPEVRIEKVQHDTNLFGDSDDEENEAQSQDRPSSPAVMKQVEEKYQENFRGLGVEFTLSELLKEICDCFVEQGNMSDGNNQSLVQTFENFMEAEKQCGQLSLSTTPSDHTDAPVPIPRSVVSSPFTYVHEVNGVYSDVFDQTFRKQKTPVVDNLSGSTHLTLCLKYDYLQRGTQANLQVFMTSEGKGWGLRTLEDLPKGTFVCEHVGEIVSNTELFERNEQNTDEKHTYPVLLDANWSSEGFLKDMEALCLDATSFGNVARFINHRCKDANLVAIPVEVESPDHHYYHHVFFTARDVKAMEELTWDYGIDFDDDSHPVKAFHCKCGSSYCRQTNHKKVNMAQDKQLIVRMK</sequence>
<dbReference type="EMBL" id="PKPP01001103">
    <property type="protein sequence ID" value="PWA85603.1"/>
    <property type="molecule type" value="Genomic_DNA"/>
</dbReference>
<dbReference type="OrthoDB" id="1676755at2759"/>
<gene>
    <name evidence="3" type="ORF">CTI12_AA146620</name>
</gene>
<feature type="region of interest" description="Disordered" evidence="1">
    <location>
        <begin position="90"/>
        <end position="114"/>
    </location>
</feature>
<evidence type="ECO:0000259" key="2">
    <source>
        <dbReference type="PROSITE" id="PS50280"/>
    </source>
</evidence>
<dbReference type="GO" id="GO:0008168">
    <property type="term" value="F:methyltransferase activity"/>
    <property type="evidence" value="ECO:0007669"/>
    <property type="project" value="UniProtKB-KW"/>
</dbReference>
<keyword evidence="3" id="KW-0808">Transferase</keyword>
<proteinExistence type="predicted"/>
<name>A0A2U1PIL3_ARTAN</name>
<dbReference type="PANTHER" id="PTHR46450">
    <property type="entry name" value="INACTIVE HISTONE-LYSINE N-METHYLTRANSFERASE SUVR1-RELATED"/>
    <property type="match status" value="1"/>
</dbReference>
<dbReference type="SMART" id="SM00317">
    <property type="entry name" value="SET"/>
    <property type="match status" value="1"/>
</dbReference>
<feature type="region of interest" description="Disordered" evidence="1">
    <location>
        <begin position="12"/>
        <end position="63"/>
    </location>
</feature>
<evidence type="ECO:0000256" key="1">
    <source>
        <dbReference type="SAM" id="MobiDB-lite"/>
    </source>
</evidence>
<dbReference type="InterPro" id="IPR001214">
    <property type="entry name" value="SET_dom"/>
</dbReference>
<keyword evidence="3" id="KW-0489">Methyltransferase</keyword>
<dbReference type="InterPro" id="IPR046341">
    <property type="entry name" value="SET_dom_sf"/>
</dbReference>
<dbReference type="Pfam" id="PF00856">
    <property type="entry name" value="SET"/>
    <property type="match status" value="1"/>
</dbReference>
<keyword evidence="4" id="KW-1185">Reference proteome</keyword>
<feature type="domain" description="SET" evidence="2">
    <location>
        <begin position="251"/>
        <end position="384"/>
    </location>
</feature>
<organism evidence="3 4">
    <name type="scientific">Artemisia annua</name>
    <name type="common">Sweet wormwood</name>
    <dbReference type="NCBI Taxonomy" id="35608"/>
    <lineage>
        <taxon>Eukaryota</taxon>
        <taxon>Viridiplantae</taxon>
        <taxon>Streptophyta</taxon>
        <taxon>Embryophyta</taxon>
        <taxon>Tracheophyta</taxon>
        <taxon>Spermatophyta</taxon>
        <taxon>Magnoliopsida</taxon>
        <taxon>eudicotyledons</taxon>
        <taxon>Gunneridae</taxon>
        <taxon>Pentapetalae</taxon>
        <taxon>asterids</taxon>
        <taxon>campanulids</taxon>
        <taxon>Asterales</taxon>
        <taxon>Asteraceae</taxon>
        <taxon>Asteroideae</taxon>
        <taxon>Anthemideae</taxon>
        <taxon>Artemisiinae</taxon>
        <taxon>Artemisia</taxon>
    </lineage>
</organism>
<dbReference type="PANTHER" id="PTHR46450:SF24">
    <property type="entry name" value="HISTONE-LYSINE N-METHYLTRANSFERASE SUVR4"/>
    <property type="match status" value="1"/>
</dbReference>
<dbReference type="AlphaFoldDB" id="A0A2U1PIL3"/>
<feature type="compositionally biased region" description="Polar residues" evidence="1">
    <location>
        <begin position="40"/>
        <end position="60"/>
    </location>
</feature>
<evidence type="ECO:0000313" key="4">
    <source>
        <dbReference type="Proteomes" id="UP000245207"/>
    </source>
</evidence>
<evidence type="ECO:0000313" key="3">
    <source>
        <dbReference type="EMBL" id="PWA85603.1"/>
    </source>
</evidence>
<dbReference type="PROSITE" id="PS50280">
    <property type="entry name" value="SET"/>
    <property type="match status" value="1"/>
</dbReference>
<dbReference type="Proteomes" id="UP000245207">
    <property type="component" value="Unassembled WGS sequence"/>
</dbReference>
<dbReference type="Gene3D" id="2.170.270.10">
    <property type="entry name" value="SET domain"/>
    <property type="match status" value="1"/>
</dbReference>
<dbReference type="STRING" id="35608.A0A2U1PIL3"/>